<dbReference type="InterPro" id="IPR024983">
    <property type="entry name" value="CHAT_dom"/>
</dbReference>
<feature type="non-terminal residue" evidence="2">
    <location>
        <position position="1"/>
    </location>
</feature>
<name>X0XDL2_9ZZZZ</name>
<organism evidence="2">
    <name type="scientific">marine sediment metagenome</name>
    <dbReference type="NCBI Taxonomy" id="412755"/>
    <lineage>
        <taxon>unclassified sequences</taxon>
        <taxon>metagenomes</taxon>
        <taxon>ecological metagenomes</taxon>
    </lineage>
</organism>
<dbReference type="Pfam" id="PF12770">
    <property type="entry name" value="CHAT"/>
    <property type="match status" value="1"/>
</dbReference>
<feature type="non-terminal residue" evidence="2">
    <location>
        <position position="241"/>
    </location>
</feature>
<comment type="caution">
    <text evidence="2">The sequence shown here is derived from an EMBL/GenBank/DDBJ whole genome shotgun (WGS) entry which is preliminary data.</text>
</comment>
<reference evidence="2" key="1">
    <citation type="journal article" date="2014" name="Front. Microbiol.">
        <title>High frequency of phylogenetically diverse reductive dehalogenase-homologous genes in deep subseafloor sedimentary metagenomes.</title>
        <authorList>
            <person name="Kawai M."/>
            <person name="Futagami T."/>
            <person name="Toyoda A."/>
            <person name="Takaki Y."/>
            <person name="Nishi S."/>
            <person name="Hori S."/>
            <person name="Arai W."/>
            <person name="Tsubouchi T."/>
            <person name="Morono Y."/>
            <person name="Uchiyama I."/>
            <person name="Ito T."/>
            <person name="Fujiyama A."/>
            <person name="Inagaki F."/>
            <person name="Takami H."/>
        </authorList>
    </citation>
    <scope>NUCLEOTIDE SEQUENCE</scope>
    <source>
        <strain evidence="2">Expedition CK06-06</strain>
    </source>
</reference>
<evidence type="ECO:0000259" key="1">
    <source>
        <dbReference type="Pfam" id="PF12770"/>
    </source>
</evidence>
<dbReference type="EMBL" id="BARS01049482">
    <property type="protein sequence ID" value="GAG33467.1"/>
    <property type="molecule type" value="Genomic_DNA"/>
</dbReference>
<proteinExistence type="predicted"/>
<dbReference type="AlphaFoldDB" id="X0XDL2"/>
<feature type="domain" description="CHAT" evidence="1">
    <location>
        <begin position="153"/>
        <end position="235"/>
    </location>
</feature>
<evidence type="ECO:0000313" key="2">
    <source>
        <dbReference type="EMBL" id="GAG33467.1"/>
    </source>
</evidence>
<accession>X0XDL2</accession>
<sequence>DAHSAFQTIELIMAKFLIERFAVSEKYIKKREKWIWPQEIEEIQKTLDDDTVIIVYANVNRENIVQIAITKKGITGKEVSRKSFVQSSIDKYDTQIKTLLINQRNLSENKNDFNNIINYYGSLLREPPLQDRRGRGVDIYRLTENQHKVNAKEIGRVLYELLIKPMEEQIKDKKNLIIVPGGILTFVPFGTLIDENGQYLVEKHSISYIQSLDIRKLIRKRKYDEDRKPLLAFGGAIYEDS</sequence>
<protein>
    <recommendedName>
        <fullName evidence="1">CHAT domain-containing protein</fullName>
    </recommendedName>
</protein>
<gene>
    <name evidence="2" type="ORF">S01H1_74014</name>
</gene>